<dbReference type="SUPFAM" id="SSF50978">
    <property type="entry name" value="WD40 repeat-like"/>
    <property type="match status" value="1"/>
</dbReference>
<feature type="compositionally biased region" description="Basic and acidic residues" evidence="4">
    <location>
        <begin position="335"/>
        <end position="349"/>
    </location>
</feature>
<dbReference type="EMBL" id="JAOAOG010000026">
    <property type="protein sequence ID" value="KAJ6254161.1"/>
    <property type="molecule type" value="Genomic_DNA"/>
</dbReference>
<evidence type="ECO:0000256" key="2">
    <source>
        <dbReference type="ARBA" id="ARBA00022737"/>
    </source>
</evidence>
<evidence type="ECO:0000313" key="6">
    <source>
        <dbReference type="EMBL" id="KAJ6254161.1"/>
    </source>
</evidence>
<dbReference type="Gene3D" id="2.130.10.10">
    <property type="entry name" value="YVTN repeat-like/Quinoprotein amine dehydrogenase"/>
    <property type="match status" value="1"/>
</dbReference>
<organism evidence="5 7">
    <name type="scientific">Anaeramoeba flamelloides</name>
    <dbReference type="NCBI Taxonomy" id="1746091"/>
    <lineage>
        <taxon>Eukaryota</taxon>
        <taxon>Metamonada</taxon>
        <taxon>Anaeramoebidae</taxon>
        <taxon>Anaeramoeba</taxon>
    </lineage>
</organism>
<keyword evidence="2" id="KW-0677">Repeat</keyword>
<evidence type="ECO:0000313" key="8">
    <source>
        <dbReference type="Proteomes" id="UP001150062"/>
    </source>
</evidence>
<dbReference type="InterPro" id="IPR001680">
    <property type="entry name" value="WD40_rpt"/>
</dbReference>
<dbReference type="AlphaFoldDB" id="A0AAV7YN14"/>
<protein>
    <submittedName>
        <fullName evidence="5">Wd repeat domain phosphoinositide-interacting protein</fullName>
    </submittedName>
</protein>
<dbReference type="InterPro" id="IPR036322">
    <property type="entry name" value="WD40_repeat_dom_sf"/>
</dbReference>
<accession>A0AAV7YN14</accession>
<dbReference type="PANTHER" id="PTHR11227">
    <property type="entry name" value="WD-REPEAT PROTEIN INTERACTING WITH PHOSPHOINOSIDES WIPI -RELATED"/>
    <property type="match status" value="1"/>
</dbReference>
<evidence type="ECO:0000313" key="5">
    <source>
        <dbReference type="EMBL" id="KAJ3429033.1"/>
    </source>
</evidence>
<name>A0AAV7YN14_9EUKA</name>
<dbReference type="InterPro" id="IPR015943">
    <property type="entry name" value="WD40/YVTN_repeat-like_dom_sf"/>
</dbReference>
<dbReference type="Proteomes" id="UP001150062">
    <property type="component" value="Unassembled WGS sequence"/>
</dbReference>
<dbReference type="InterPro" id="IPR048720">
    <property type="entry name" value="PROPPIN"/>
</dbReference>
<reference evidence="5" key="2">
    <citation type="submission" date="2022-08" db="EMBL/GenBank/DDBJ databases">
        <title>Novel sulphate-reducing endosymbionts in the free-living metamonad Anaeramoeba.</title>
        <authorList>
            <person name="Jerlstrom-Hultqvist J."/>
            <person name="Cepicka I."/>
            <person name="Gallot-Lavallee L."/>
            <person name="Salas-Leiva D."/>
            <person name="Curtis B.A."/>
            <person name="Zahonova K."/>
            <person name="Pipaliya S."/>
            <person name="Dacks J."/>
            <person name="Roger A.J."/>
        </authorList>
    </citation>
    <scope>NUCLEOTIDE SEQUENCE</scope>
    <source>
        <strain evidence="5">Busselton2</strain>
    </source>
</reference>
<feature type="compositionally biased region" description="Basic and acidic residues" evidence="4">
    <location>
        <begin position="377"/>
        <end position="388"/>
    </location>
</feature>
<dbReference type="GO" id="GO:0005737">
    <property type="term" value="C:cytoplasm"/>
    <property type="evidence" value="ECO:0007669"/>
    <property type="project" value="UniProtKB-ARBA"/>
</dbReference>
<evidence type="ECO:0000256" key="4">
    <source>
        <dbReference type="SAM" id="MobiDB-lite"/>
    </source>
</evidence>
<evidence type="ECO:0000256" key="3">
    <source>
        <dbReference type="ARBA" id="ARBA00025740"/>
    </source>
</evidence>
<evidence type="ECO:0000313" key="7">
    <source>
        <dbReference type="Proteomes" id="UP001146793"/>
    </source>
</evidence>
<dbReference type="Proteomes" id="UP001146793">
    <property type="component" value="Unassembled WGS sequence"/>
</dbReference>
<keyword evidence="1" id="KW-0853">WD repeat</keyword>
<dbReference type="SMART" id="SM00320">
    <property type="entry name" value="WD40"/>
    <property type="match status" value="2"/>
</dbReference>
<sequence>MNQDPMLCVMLTPQSKYFGSGHTTGFQIFSSSSKPEQLLTRFLKGTGVRLLSSLDTSSIFAIVGDGQSPDFKPNKVILWDDLHLQTVLELEFPSNIYNLRLFGSHLFIVTKKKIYMINFNEATIDRVFDHESPRMSKNKGFFDICEISVSHILFAYPNHKSKTIHITNLANKEFDWELGYNARSIQILKFNADATWIACVTDKKIVSIYDLIRKGRVQHFKHVNSVVCLDISGDNSMLGTVSKSGNVKFFSIIFDPNSKQLKEQVKQIKAFASYRIAKSKYVCSFNSDNQFTIVSLNGILTKITLSASLKDIESVESYNFLQINQKKITNNGNLKKNEKEKHSSEKMESKSNNSNGGDEIQKEEKIELVINNQKNKTKTEKENDGEEK</sequence>
<dbReference type="EMBL" id="JANTQA010000057">
    <property type="protein sequence ID" value="KAJ3429033.1"/>
    <property type="molecule type" value="Genomic_DNA"/>
</dbReference>
<keyword evidence="8" id="KW-1185">Reference proteome</keyword>
<reference evidence="6" key="1">
    <citation type="submission" date="2022-08" db="EMBL/GenBank/DDBJ databases">
        <title>Novel sulfate-reducing endosymbionts in the free-living metamonad Anaeramoeba.</title>
        <authorList>
            <person name="Jerlstrom-Hultqvist J."/>
            <person name="Cepicka I."/>
            <person name="Gallot-Lavallee L."/>
            <person name="Salas-Leiva D."/>
            <person name="Curtis B.A."/>
            <person name="Zahonova K."/>
            <person name="Pipaliya S."/>
            <person name="Dacks J."/>
            <person name="Roger A.J."/>
        </authorList>
    </citation>
    <scope>NUCLEOTIDE SEQUENCE</scope>
    <source>
        <strain evidence="6">Schooner1</strain>
    </source>
</reference>
<proteinExistence type="inferred from homology"/>
<gene>
    <name evidence="5" type="ORF">M0812_24372</name>
    <name evidence="6" type="ORF">M0813_12719</name>
</gene>
<comment type="similarity">
    <text evidence="3">Belongs to the WD repeat PROPPIN family.</text>
</comment>
<evidence type="ECO:0000256" key="1">
    <source>
        <dbReference type="ARBA" id="ARBA00022574"/>
    </source>
</evidence>
<feature type="region of interest" description="Disordered" evidence="4">
    <location>
        <begin position="331"/>
        <end position="388"/>
    </location>
</feature>
<comment type="caution">
    <text evidence="5">The sequence shown here is derived from an EMBL/GenBank/DDBJ whole genome shotgun (WGS) entry which is preliminary data.</text>
</comment>